<dbReference type="PANTHER" id="PTHR43818">
    <property type="entry name" value="BCDNA.GH03377"/>
    <property type="match status" value="1"/>
</dbReference>
<evidence type="ECO:0000256" key="1">
    <source>
        <dbReference type="ARBA" id="ARBA00023002"/>
    </source>
</evidence>
<dbReference type="AlphaFoldDB" id="A0A0F9X267"/>
<dbReference type="Pfam" id="PF01408">
    <property type="entry name" value="GFO_IDH_MocA"/>
    <property type="match status" value="1"/>
</dbReference>
<dbReference type="Gene3D" id="3.30.360.10">
    <property type="entry name" value="Dihydrodipicolinate Reductase, domain 2"/>
    <property type="match status" value="1"/>
</dbReference>
<dbReference type="GO" id="GO:0016491">
    <property type="term" value="F:oxidoreductase activity"/>
    <property type="evidence" value="ECO:0007669"/>
    <property type="project" value="UniProtKB-KW"/>
</dbReference>
<evidence type="ECO:0008006" key="5">
    <source>
        <dbReference type="Google" id="ProtNLM"/>
    </source>
</evidence>
<evidence type="ECO:0000259" key="2">
    <source>
        <dbReference type="Pfam" id="PF01408"/>
    </source>
</evidence>
<dbReference type="GO" id="GO:0000166">
    <property type="term" value="F:nucleotide binding"/>
    <property type="evidence" value="ECO:0007669"/>
    <property type="project" value="InterPro"/>
</dbReference>
<comment type="caution">
    <text evidence="4">The sequence shown here is derived from an EMBL/GenBank/DDBJ whole genome shotgun (WGS) entry which is preliminary data.</text>
</comment>
<dbReference type="Pfam" id="PF22725">
    <property type="entry name" value="GFO_IDH_MocA_C3"/>
    <property type="match status" value="1"/>
</dbReference>
<feature type="domain" description="Gfo/Idh/MocA-like oxidoreductase N-terminal" evidence="2">
    <location>
        <begin position="7"/>
        <end position="118"/>
    </location>
</feature>
<dbReference type="SUPFAM" id="SSF55347">
    <property type="entry name" value="Glyceraldehyde-3-phosphate dehydrogenase-like, C-terminal domain"/>
    <property type="match status" value="1"/>
</dbReference>
<gene>
    <name evidence="4" type="ORF">LCGC14_0204090</name>
</gene>
<dbReference type="Gene3D" id="3.40.50.720">
    <property type="entry name" value="NAD(P)-binding Rossmann-like Domain"/>
    <property type="match status" value="1"/>
</dbReference>
<proteinExistence type="predicted"/>
<feature type="domain" description="GFO/IDH/MocA-like oxidoreductase" evidence="3">
    <location>
        <begin position="132"/>
        <end position="265"/>
    </location>
</feature>
<reference evidence="4" key="1">
    <citation type="journal article" date="2015" name="Nature">
        <title>Complex archaea that bridge the gap between prokaryotes and eukaryotes.</title>
        <authorList>
            <person name="Spang A."/>
            <person name="Saw J.H."/>
            <person name="Jorgensen S.L."/>
            <person name="Zaremba-Niedzwiedzka K."/>
            <person name="Martijn J."/>
            <person name="Lind A.E."/>
            <person name="van Eijk R."/>
            <person name="Schleper C."/>
            <person name="Guy L."/>
            <person name="Ettema T.J."/>
        </authorList>
    </citation>
    <scope>NUCLEOTIDE SEQUENCE</scope>
</reference>
<accession>A0A0F9X267</accession>
<dbReference type="InterPro" id="IPR000683">
    <property type="entry name" value="Gfo/Idh/MocA-like_OxRdtase_N"/>
</dbReference>
<organism evidence="4">
    <name type="scientific">marine sediment metagenome</name>
    <dbReference type="NCBI Taxonomy" id="412755"/>
    <lineage>
        <taxon>unclassified sequences</taxon>
        <taxon>metagenomes</taxon>
        <taxon>ecological metagenomes</taxon>
    </lineage>
</organism>
<dbReference type="InterPro" id="IPR050463">
    <property type="entry name" value="Gfo/Idh/MocA_oxidrdct_glycsds"/>
</dbReference>
<dbReference type="InterPro" id="IPR036291">
    <property type="entry name" value="NAD(P)-bd_dom_sf"/>
</dbReference>
<dbReference type="InterPro" id="IPR055170">
    <property type="entry name" value="GFO_IDH_MocA-like_dom"/>
</dbReference>
<dbReference type="SUPFAM" id="SSF51735">
    <property type="entry name" value="NAD(P)-binding Rossmann-fold domains"/>
    <property type="match status" value="1"/>
</dbReference>
<evidence type="ECO:0000313" key="4">
    <source>
        <dbReference type="EMBL" id="KKN92881.1"/>
    </source>
</evidence>
<name>A0A0F9X267_9ZZZZ</name>
<protein>
    <recommendedName>
        <fullName evidence="5">Gfo/Idh/MocA-like oxidoreductase N-terminal domain-containing protein</fullName>
    </recommendedName>
</protein>
<sequence length="367" mass="39270">MAHKPVKAGIIGCGSISDAYFTMCKKFKILDLASCADIVMERAEAKAQQHGLMACTVDQMLADDDLEIVINLTIPKVHAEVNLAAIDAGKNVHVEKPFAVTRDEARKVLDAAKAKGVLTGAAPDTFLGAGLQTCRKLIDEGAIGRPIAATAFMACHGHESWHPDPEFYYAPGGGPMFDMGPYYITALVSLMGPVKRVTGSTGKGFDERTITSEKKNGKVIPVEVPTHVAGVMDFDNGAIATIVTSFDVWTHRLPIIEIYGTEGTMWAPDPNGFGGPVRIGKDWEKQDEIALTHTADPNGRGMGPADMAYALRTGRAHRASGELGNHVLDIMWAFHDASDTGKHIELTTTCRQPAPLPAGLAPGELDD</sequence>
<dbReference type="PANTHER" id="PTHR43818:SF11">
    <property type="entry name" value="BCDNA.GH03377"/>
    <property type="match status" value="1"/>
</dbReference>
<keyword evidence="1" id="KW-0560">Oxidoreductase</keyword>
<evidence type="ECO:0000259" key="3">
    <source>
        <dbReference type="Pfam" id="PF22725"/>
    </source>
</evidence>
<dbReference type="EMBL" id="LAZR01000091">
    <property type="protein sequence ID" value="KKN92881.1"/>
    <property type="molecule type" value="Genomic_DNA"/>
</dbReference>